<proteinExistence type="predicted"/>
<dbReference type="PANTHER" id="PTHR37718">
    <property type="entry name" value="BNAC03G61340D PROTEIN"/>
    <property type="match status" value="1"/>
</dbReference>
<feature type="compositionally biased region" description="Polar residues" evidence="1">
    <location>
        <begin position="53"/>
        <end position="64"/>
    </location>
</feature>
<evidence type="ECO:0000313" key="2">
    <source>
        <dbReference type="EMBL" id="CAA2956048.1"/>
    </source>
</evidence>
<dbReference type="EMBL" id="CACTIH010000172">
    <property type="protein sequence ID" value="CAA2956048.1"/>
    <property type="molecule type" value="Genomic_DNA"/>
</dbReference>
<keyword evidence="3" id="KW-1185">Reference proteome</keyword>
<organism evidence="2 3">
    <name type="scientific">Olea europaea subsp. europaea</name>
    <dbReference type="NCBI Taxonomy" id="158383"/>
    <lineage>
        <taxon>Eukaryota</taxon>
        <taxon>Viridiplantae</taxon>
        <taxon>Streptophyta</taxon>
        <taxon>Embryophyta</taxon>
        <taxon>Tracheophyta</taxon>
        <taxon>Spermatophyta</taxon>
        <taxon>Magnoliopsida</taxon>
        <taxon>eudicotyledons</taxon>
        <taxon>Gunneridae</taxon>
        <taxon>Pentapetalae</taxon>
        <taxon>asterids</taxon>
        <taxon>lamiids</taxon>
        <taxon>Lamiales</taxon>
        <taxon>Oleaceae</taxon>
        <taxon>Oleeae</taxon>
        <taxon>Olea</taxon>
    </lineage>
</organism>
<accession>A0A8S0PQ77</accession>
<protein>
    <submittedName>
        <fullName evidence="2">Uncharacterized protein</fullName>
    </submittedName>
</protein>
<feature type="region of interest" description="Disordered" evidence="1">
    <location>
        <begin position="53"/>
        <end position="85"/>
    </location>
</feature>
<dbReference type="AlphaFoldDB" id="A0A8S0PQ77"/>
<evidence type="ECO:0000313" key="3">
    <source>
        <dbReference type="Proteomes" id="UP000594638"/>
    </source>
</evidence>
<dbReference type="Proteomes" id="UP000594638">
    <property type="component" value="Unassembled WGS sequence"/>
</dbReference>
<comment type="caution">
    <text evidence="2">The sequence shown here is derived from an EMBL/GenBank/DDBJ whole genome shotgun (WGS) entry which is preliminary data.</text>
</comment>
<sequence>MDPKYTGDMLKHLEKQNELLMDAYRSMSHELHRLQVEEEMLMRKYYELMVAQRSTQKNEGSSNVRNDKADDDQAGALVCASNEEP</sequence>
<name>A0A8S0PQ77_OLEEU</name>
<gene>
    <name evidence="2" type="ORF">OLEA9_A090651</name>
</gene>
<reference evidence="2 3" key="1">
    <citation type="submission" date="2019-12" db="EMBL/GenBank/DDBJ databases">
        <authorList>
            <person name="Alioto T."/>
            <person name="Alioto T."/>
            <person name="Gomez Garrido J."/>
        </authorList>
    </citation>
    <scope>NUCLEOTIDE SEQUENCE [LARGE SCALE GENOMIC DNA]</scope>
</reference>
<dbReference type="PANTHER" id="PTHR37718:SF2">
    <property type="entry name" value="OS03G0205150 PROTEIN"/>
    <property type="match status" value="1"/>
</dbReference>
<dbReference type="OrthoDB" id="1266663at2759"/>
<dbReference type="Gramene" id="OE9A090651T1">
    <property type="protein sequence ID" value="OE9A090651C1"/>
    <property type="gene ID" value="OE9A090651"/>
</dbReference>
<evidence type="ECO:0000256" key="1">
    <source>
        <dbReference type="SAM" id="MobiDB-lite"/>
    </source>
</evidence>